<feature type="compositionally biased region" description="Pro residues" evidence="1">
    <location>
        <begin position="25"/>
        <end position="39"/>
    </location>
</feature>
<protein>
    <submittedName>
        <fullName evidence="2">Universal stress protein PHOS32</fullName>
    </submittedName>
</protein>
<evidence type="ECO:0000256" key="1">
    <source>
        <dbReference type="SAM" id="MobiDB-lite"/>
    </source>
</evidence>
<accession>A0AAQ3JYV9</accession>
<feature type="compositionally biased region" description="Basic and acidic residues" evidence="1">
    <location>
        <begin position="43"/>
        <end position="77"/>
    </location>
</feature>
<gene>
    <name evidence="2" type="ORF">Cni_G06552</name>
</gene>
<sequence>MGRASPRLPSFCLNRITTARVRVRSPPPALLEAKPPPSEQPEEAIKNPKEELSSRRGCPRQKDHDRGGGHPGVEDRSALGALPLCAEQAR</sequence>
<feature type="region of interest" description="Disordered" evidence="1">
    <location>
        <begin position="22"/>
        <end position="90"/>
    </location>
</feature>
<keyword evidence="3" id="KW-1185">Reference proteome</keyword>
<organism evidence="2 3">
    <name type="scientific">Canna indica</name>
    <name type="common">Indian-shot</name>
    <dbReference type="NCBI Taxonomy" id="4628"/>
    <lineage>
        <taxon>Eukaryota</taxon>
        <taxon>Viridiplantae</taxon>
        <taxon>Streptophyta</taxon>
        <taxon>Embryophyta</taxon>
        <taxon>Tracheophyta</taxon>
        <taxon>Spermatophyta</taxon>
        <taxon>Magnoliopsida</taxon>
        <taxon>Liliopsida</taxon>
        <taxon>Zingiberales</taxon>
        <taxon>Cannaceae</taxon>
        <taxon>Canna</taxon>
    </lineage>
</organism>
<dbReference type="Proteomes" id="UP001327560">
    <property type="component" value="Chromosome 2"/>
</dbReference>
<name>A0AAQ3JYV9_9LILI</name>
<reference evidence="2 3" key="1">
    <citation type="submission" date="2023-10" db="EMBL/GenBank/DDBJ databases">
        <title>Chromosome-scale genome assembly provides insights into flower coloration mechanisms of Canna indica.</title>
        <authorList>
            <person name="Li C."/>
        </authorList>
    </citation>
    <scope>NUCLEOTIDE SEQUENCE [LARGE SCALE GENOMIC DNA]</scope>
    <source>
        <tissue evidence="2">Flower</tissue>
    </source>
</reference>
<evidence type="ECO:0000313" key="3">
    <source>
        <dbReference type="Proteomes" id="UP001327560"/>
    </source>
</evidence>
<proteinExistence type="predicted"/>
<dbReference type="EMBL" id="CP136891">
    <property type="protein sequence ID" value="WOK97844.1"/>
    <property type="molecule type" value="Genomic_DNA"/>
</dbReference>
<dbReference type="AlphaFoldDB" id="A0AAQ3JYV9"/>
<evidence type="ECO:0000313" key="2">
    <source>
        <dbReference type="EMBL" id="WOK97844.1"/>
    </source>
</evidence>